<keyword evidence="1" id="KW-0963">Cytoplasm</keyword>
<keyword evidence="2 5" id="KW-0396">Initiation factor</keyword>
<feature type="compositionally biased region" description="Acidic residues" evidence="4">
    <location>
        <begin position="194"/>
        <end position="213"/>
    </location>
</feature>
<keyword evidence="3" id="KW-0648">Protein biosynthesis</keyword>
<proteinExistence type="evidence at transcript level"/>
<evidence type="ECO:0000256" key="2">
    <source>
        <dbReference type="ARBA" id="ARBA00022540"/>
    </source>
</evidence>
<dbReference type="Pfam" id="PF08597">
    <property type="entry name" value="eIF3_subunit"/>
    <property type="match status" value="1"/>
</dbReference>
<accession>S0B4V8</accession>
<dbReference type="OMA" id="GPDSSCT"/>
<dbReference type="PANTHER" id="PTHR21681">
    <property type="entry name" value="EUKARYOTIC TRANSLATION INITIATION FACTOR 3 SUBUNIT J"/>
    <property type="match status" value="1"/>
</dbReference>
<evidence type="ECO:0000313" key="5">
    <source>
        <dbReference type="EMBL" id="BAN40862.1"/>
    </source>
</evidence>
<dbReference type="InterPro" id="IPR013906">
    <property type="entry name" value="eIF3j"/>
</dbReference>
<dbReference type="AlphaFoldDB" id="S0B4V8"/>
<dbReference type="PANTHER" id="PTHR21681:SF0">
    <property type="entry name" value="EUKARYOTIC TRANSLATION INITIATION FACTOR 3 SUBUNIT J"/>
    <property type="match status" value="1"/>
</dbReference>
<organism evidence="5">
    <name type="scientific">Entamoeba invadens</name>
    <dbReference type="NCBI Taxonomy" id="33085"/>
    <lineage>
        <taxon>Eukaryota</taxon>
        <taxon>Amoebozoa</taxon>
        <taxon>Evosea</taxon>
        <taxon>Archamoebae</taxon>
        <taxon>Mastigamoebida</taxon>
        <taxon>Entamoebidae</taxon>
        <taxon>Entamoeba</taxon>
    </lineage>
</organism>
<reference evidence="5" key="1">
    <citation type="submission" date="2012-06" db="EMBL/GenBank/DDBJ databases">
        <title>Short 5' UTR of Entamoeba genes.</title>
        <authorList>
            <person name="Hiranuka K."/>
            <person name="Kumagai M."/>
            <person name="Wakaguri H."/>
            <person name="Suzuki Y."/>
            <person name="Sugano S."/>
            <person name="Watanabe J."/>
            <person name="Makioka A."/>
        </authorList>
    </citation>
    <scope>NUCLEOTIDE SEQUENCE</scope>
    <source>
        <strain evidence="5">IP1</strain>
    </source>
</reference>
<evidence type="ECO:0000256" key="1">
    <source>
        <dbReference type="ARBA" id="ARBA00022490"/>
    </source>
</evidence>
<evidence type="ECO:0000256" key="3">
    <source>
        <dbReference type="ARBA" id="ARBA00022917"/>
    </source>
</evidence>
<feature type="compositionally biased region" description="Basic residues" evidence="4">
    <location>
        <begin position="172"/>
        <end position="182"/>
    </location>
</feature>
<dbReference type="VEuPathDB" id="AmoebaDB:EIN_054920"/>
<dbReference type="GO" id="GO:0003743">
    <property type="term" value="F:translation initiation factor activity"/>
    <property type="evidence" value="ECO:0007669"/>
    <property type="project" value="UniProtKB-KW"/>
</dbReference>
<dbReference type="GO" id="GO:0005852">
    <property type="term" value="C:eukaryotic translation initiation factor 3 complex"/>
    <property type="evidence" value="ECO:0007669"/>
    <property type="project" value="InterPro"/>
</dbReference>
<dbReference type="Gene3D" id="1.10.246.60">
    <property type="entry name" value="Eukaryotic translation initiation factor 3 like domains"/>
    <property type="match status" value="1"/>
</dbReference>
<feature type="compositionally biased region" description="Acidic residues" evidence="4">
    <location>
        <begin position="1"/>
        <end position="16"/>
    </location>
</feature>
<sequence length="213" mass="24293">MSWEDFDEDQLAEMPEEGQTTATLNTLVAEKKEDVTISNKELKQKKAENKVEEKQYVDPLAGLSEEDKAAALKRKQVETDAQSAKKLYAELDETKQLETMSVVTDKDFMKFGQLLGIKGHSLYTEKSKQFKLLVKECLRELTIDMNSIEVKEIASYADVLFNQKIQLEKEEKKKRKPTKKALPKATLGKKGNEVMDDGDDDVPAYEDLDDDFM</sequence>
<name>S0B4V8_ENTIV</name>
<dbReference type="InterPro" id="IPR023194">
    <property type="entry name" value="eIF3-like_dom_sf"/>
</dbReference>
<feature type="region of interest" description="Disordered" evidence="4">
    <location>
        <begin position="1"/>
        <end position="23"/>
    </location>
</feature>
<protein>
    <submittedName>
        <fullName evidence="5">Eukaryotic translation initiation factor 3 subunit, putative</fullName>
    </submittedName>
</protein>
<dbReference type="EMBL" id="AK422379">
    <property type="protein sequence ID" value="BAN40862.1"/>
    <property type="molecule type" value="mRNA"/>
</dbReference>
<feature type="region of interest" description="Disordered" evidence="4">
    <location>
        <begin position="170"/>
        <end position="213"/>
    </location>
</feature>
<evidence type="ECO:0000256" key="4">
    <source>
        <dbReference type="SAM" id="MobiDB-lite"/>
    </source>
</evidence>